<evidence type="ECO:0000256" key="1">
    <source>
        <dbReference type="ARBA" id="ARBA00004651"/>
    </source>
</evidence>
<evidence type="ECO:0000256" key="5">
    <source>
        <dbReference type="ARBA" id="ARBA00022475"/>
    </source>
</evidence>
<comment type="similarity">
    <text evidence="2 11">Belongs to the MscL family.</text>
</comment>
<dbReference type="EMBL" id="VITK01000006">
    <property type="protein sequence ID" value="TWA97390.1"/>
    <property type="molecule type" value="Genomic_DNA"/>
</dbReference>
<organism evidence="12 13">
    <name type="scientific">Bradyrhizobium stylosanthis</name>
    <dbReference type="NCBI Taxonomy" id="1803665"/>
    <lineage>
        <taxon>Bacteria</taxon>
        <taxon>Pseudomonadati</taxon>
        <taxon>Pseudomonadota</taxon>
        <taxon>Alphaproteobacteria</taxon>
        <taxon>Hyphomicrobiales</taxon>
        <taxon>Nitrobacteraceae</taxon>
        <taxon>Bradyrhizobium</taxon>
    </lineage>
</organism>
<keyword evidence="11" id="KW-0997">Cell inner membrane</keyword>
<comment type="subcellular location">
    <subcellularLocation>
        <location evidence="11">Cell inner membrane</location>
        <topology evidence="11">Multi-pass membrane protein</topology>
    </subcellularLocation>
    <subcellularLocation>
        <location evidence="1">Cell membrane</location>
        <topology evidence="1">Multi-pass membrane protein</topology>
    </subcellularLocation>
</comment>
<evidence type="ECO:0000313" key="12">
    <source>
        <dbReference type="EMBL" id="TWA97390.1"/>
    </source>
</evidence>
<evidence type="ECO:0000256" key="3">
    <source>
        <dbReference type="ARBA" id="ARBA00011255"/>
    </source>
</evidence>
<dbReference type="Gene3D" id="1.10.1200.120">
    <property type="entry name" value="Large-conductance mechanosensitive channel, MscL, domain 1"/>
    <property type="match status" value="1"/>
</dbReference>
<reference evidence="12 13" key="1">
    <citation type="submission" date="2019-06" db="EMBL/GenBank/DDBJ databases">
        <title>Genomic Encyclopedia of Type Strains, Phase IV (KMG-V): Genome sequencing to study the core and pangenomes of soil and plant-associated prokaryotes.</title>
        <authorList>
            <person name="Whitman W."/>
        </authorList>
    </citation>
    <scope>NUCLEOTIDE SEQUENCE [LARGE SCALE GENOMIC DNA]</scope>
    <source>
        <strain evidence="12 13">BR 510</strain>
    </source>
</reference>
<dbReference type="GO" id="GO:0005886">
    <property type="term" value="C:plasma membrane"/>
    <property type="evidence" value="ECO:0007669"/>
    <property type="project" value="UniProtKB-SubCell"/>
</dbReference>
<evidence type="ECO:0000256" key="6">
    <source>
        <dbReference type="ARBA" id="ARBA00022692"/>
    </source>
</evidence>
<dbReference type="PROSITE" id="PS01327">
    <property type="entry name" value="MSCL"/>
    <property type="match status" value="1"/>
</dbReference>
<evidence type="ECO:0000256" key="8">
    <source>
        <dbReference type="ARBA" id="ARBA00023065"/>
    </source>
</evidence>
<feature type="transmembrane region" description="Helical" evidence="11">
    <location>
        <begin position="86"/>
        <end position="110"/>
    </location>
</feature>
<evidence type="ECO:0000313" key="13">
    <source>
        <dbReference type="Proteomes" id="UP000319949"/>
    </source>
</evidence>
<evidence type="ECO:0000256" key="9">
    <source>
        <dbReference type="ARBA" id="ARBA00023136"/>
    </source>
</evidence>
<evidence type="ECO:0000256" key="7">
    <source>
        <dbReference type="ARBA" id="ARBA00022989"/>
    </source>
</evidence>
<dbReference type="Proteomes" id="UP000319949">
    <property type="component" value="Unassembled WGS sequence"/>
</dbReference>
<comment type="function">
    <text evidence="11">Channel that opens in response to stretch forces in the membrane lipid bilayer. May participate in the regulation of osmotic pressure changes within the cell.</text>
</comment>
<dbReference type="HAMAP" id="MF_00115">
    <property type="entry name" value="MscL"/>
    <property type="match status" value="1"/>
</dbReference>
<keyword evidence="9 11" id="KW-0472">Membrane</keyword>
<evidence type="ECO:0000256" key="10">
    <source>
        <dbReference type="ARBA" id="ARBA00023303"/>
    </source>
</evidence>
<comment type="caution">
    <text evidence="12">The sequence shown here is derived from an EMBL/GenBank/DDBJ whole genome shotgun (WGS) entry which is preliminary data.</text>
</comment>
<proteinExistence type="inferred from homology"/>
<dbReference type="InterPro" id="IPR036019">
    <property type="entry name" value="MscL_channel"/>
</dbReference>
<dbReference type="NCBIfam" id="TIGR00220">
    <property type="entry name" value="mscL"/>
    <property type="match status" value="1"/>
</dbReference>
<dbReference type="Pfam" id="PF01741">
    <property type="entry name" value="MscL"/>
    <property type="match status" value="1"/>
</dbReference>
<dbReference type="STRING" id="1803665.GCA_001641335_00821"/>
<dbReference type="InterPro" id="IPR001185">
    <property type="entry name" value="MS_channel"/>
</dbReference>
<keyword evidence="7 11" id="KW-1133">Transmembrane helix</keyword>
<dbReference type="InterPro" id="IPR019823">
    <property type="entry name" value="Mechanosensitive_channel_CS"/>
</dbReference>
<dbReference type="NCBIfam" id="NF001843">
    <property type="entry name" value="PRK00567.1-4"/>
    <property type="match status" value="1"/>
</dbReference>
<accession>A0A560DJV9</accession>
<evidence type="ECO:0000256" key="2">
    <source>
        <dbReference type="ARBA" id="ARBA00007254"/>
    </source>
</evidence>
<dbReference type="SUPFAM" id="SSF81330">
    <property type="entry name" value="Gated mechanosensitive channel"/>
    <property type="match status" value="1"/>
</dbReference>
<keyword evidence="5 11" id="KW-1003">Cell membrane</keyword>
<keyword evidence="13" id="KW-1185">Reference proteome</keyword>
<dbReference type="InterPro" id="IPR037673">
    <property type="entry name" value="MSC/AndL"/>
</dbReference>
<dbReference type="FunFam" id="1.10.1200.120:FF:000001">
    <property type="entry name" value="Large-conductance mechanosensitive channel"/>
    <property type="match status" value="1"/>
</dbReference>
<dbReference type="GO" id="GO:0008381">
    <property type="term" value="F:mechanosensitive monoatomic ion channel activity"/>
    <property type="evidence" value="ECO:0007669"/>
    <property type="project" value="UniProtKB-UniRule"/>
</dbReference>
<evidence type="ECO:0000256" key="4">
    <source>
        <dbReference type="ARBA" id="ARBA00022448"/>
    </source>
</evidence>
<feature type="transmembrane region" description="Helical" evidence="11">
    <location>
        <begin position="21"/>
        <end position="40"/>
    </location>
</feature>
<dbReference type="PRINTS" id="PR01264">
    <property type="entry name" value="MECHCHANNEL"/>
</dbReference>
<dbReference type="PANTHER" id="PTHR30266:SF2">
    <property type="entry name" value="LARGE-CONDUCTANCE MECHANOSENSITIVE CHANNEL"/>
    <property type="match status" value="1"/>
</dbReference>
<name>A0A560DJV9_9BRAD</name>
<sequence>MSVDEKGRKMLTEFREFAMKGNVVDLAVGVIIGAAFGAIVTSLVGDVIMPIIGAATGGLDFSNYYIPLSKAVTATNLADAKKQGAVLAYGSFLTLTINFIIVAFVLFLVIRAMNTLKRKEETKPAEPAKPSAEVVLLTEIRDLLKK</sequence>
<keyword evidence="10 11" id="KW-0407">Ion channel</keyword>
<keyword evidence="6 11" id="KW-0812">Transmembrane</keyword>
<keyword evidence="8 11" id="KW-0406">Ion transport</keyword>
<evidence type="ECO:0000256" key="11">
    <source>
        <dbReference type="HAMAP-Rule" id="MF_00115"/>
    </source>
</evidence>
<dbReference type="AlphaFoldDB" id="A0A560DJV9"/>
<keyword evidence="4 11" id="KW-0813">Transport</keyword>
<protein>
    <recommendedName>
        <fullName evidence="11">Large-conductance mechanosensitive channel</fullName>
    </recommendedName>
</protein>
<dbReference type="NCBIfam" id="NF010557">
    <property type="entry name" value="PRK13952.1"/>
    <property type="match status" value="1"/>
</dbReference>
<dbReference type="PANTHER" id="PTHR30266">
    <property type="entry name" value="MECHANOSENSITIVE CHANNEL MSCL"/>
    <property type="match status" value="1"/>
</dbReference>
<gene>
    <name evidence="11" type="primary">mscL</name>
    <name evidence="12" type="ORF">FBZ96_106445</name>
</gene>
<comment type="subunit">
    <text evidence="3 11">Homopentamer.</text>
</comment>